<sequence length="244" mass="26014">MQPDISLQGVSSIASLAPCKRSVFKVTFACRIPEALRSNAAGCGAVVGFMRYNKMRRDADAASWAAASTTADDDDSVICIRHEDHALLSPHLVGGTSSGSSSVRASTPAKTPISNDDVDDERSSDDAGYGFEANRRIHALEFSRDSSWVLASPCHSCGWATPASVRRSASCTTNDAATEPHSASDDDDDMSDGENNGAHANDQSAAPPSDWDLMLPHSPQHPAFGAKVRRHHPVAIPIRFLKPM</sequence>
<feature type="region of interest" description="Disordered" evidence="1">
    <location>
        <begin position="90"/>
        <end position="127"/>
    </location>
</feature>
<gene>
    <name evidence="2" type="ORF">BSAL_09765</name>
</gene>
<name>A0A0S4JB27_BODSA</name>
<proteinExistence type="predicted"/>
<evidence type="ECO:0000313" key="3">
    <source>
        <dbReference type="Proteomes" id="UP000051952"/>
    </source>
</evidence>
<accession>A0A0S4JB27</accession>
<feature type="compositionally biased region" description="Polar residues" evidence="1">
    <location>
        <begin position="103"/>
        <end position="113"/>
    </location>
</feature>
<dbReference type="VEuPathDB" id="TriTrypDB:BSAL_09765"/>
<dbReference type="Proteomes" id="UP000051952">
    <property type="component" value="Unassembled WGS sequence"/>
</dbReference>
<organism evidence="2 3">
    <name type="scientific">Bodo saltans</name>
    <name type="common">Flagellated protozoan</name>
    <dbReference type="NCBI Taxonomy" id="75058"/>
    <lineage>
        <taxon>Eukaryota</taxon>
        <taxon>Discoba</taxon>
        <taxon>Euglenozoa</taxon>
        <taxon>Kinetoplastea</taxon>
        <taxon>Metakinetoplastina</taxon>
        <taxon>Eubodonida</taxon>
        <taxon>Bodonidae</taxon>
        <taxon>Bodo</taxon>
    </lineage>
</organism>
<protein>
    <submittedName>
        <fullName evidence="2">Uncharacterized protein</fullName>
    </submittedName>
</protein>
<evidence type="ECO:0000256" key="1">
    <source>
        <dbReference type="SAM" id="MobiDB-lite"/>
    </source>
</evidence>
<evidence type="ECO:0000313" key="2">
    <source>
        <dbReference type="EMBL" id="CUG87364.1"/>
    </source>
</evidence>
<keyword evidence="3" id="KW-1185">Reference proteome</keyword>
<feature type="region of interest" description="Disordered" evidence="1">
    <location>
        <begin position="171"/>
        <end position="228"/>
    </location>
</feature>
<dbReference type="EMBL" id="CYKH01001501">
    <property type="protein sequence ID" value="CUG87364.1"/>
    <property type="molecule type" value="Genomic_DNA"/>
</dbReference>
<reference evidence="3" key="1">
    <citation type="submission" date="2015-09" db="EMBL/GenBank/DDBJ databases">
        <authorList>
            <consortium name="Pathogen Informatics"/>
        </authorList>
    </citation>
    <scope>NUCLEOTIDE SEQUENCE [LARGE SCALE GENOMIC DNA]</scope>
    <source>
        <strain evidence="3">Lake Konstanz</strain>
    </source>
</reference>
<dbReference type="AlphaFoldDB" id="A0A0S4JB27"/>